<dbReference type="OrthoDB" id="410307at2759"/>
<protein>
    <recommendedName>
        <fullName evidence="2">C3H1-type domain-containing protein</fullName>
    </recommendedName>
</protein>
<dbReference type="GO" id="GO:0003729">
    <property type="term" value="F:mRNA binding"/>
    <property type="evidence" value="ECO:0007669"/>
    <property type="project" value="InterPro"/>
</dbReference>
<dbReference type="Proteomes" id="UP000692954">
    <property type="component" value="Unassembled WGS sequence"/>
</dbReference>
<dbReference type="InterPro" id="IPR000571">
    <property type="entry name" value="Znf_CCCH"/>
</dbReference>
<dbReference type="InterPro" id="IPR045877">
    <property type="entry name" value="ZFP36-like"/>
</dbReference>
<evidence type="ECO:0000313" key="4">
    <source>
        <dbReference type="Proteomes" id="UP000692954"/>
    </source>
</evidence>
<organism evidence="3 4">
    <name type="scientific">Paramecium sonneborni</name>
    <dbReference type="NCBI Taxonomy" id="65129"/>
    <lineage>
        <taxon>Eukaryota</taxon>
        <taxon>Sar</taxon>
        <taxon>Alveolata</taxon>
        <taxon>Ciliophora</taxon>
        <taxon>Intramacronucleata</taxon>
        <taxon>Oligohymenophorea</taxon>
        <taxon>Peniculida</taxon>
        <taxon>Parameciidae</taxon>
        <taxon>Paramecium</taxon>
    </lineage>
</organism>
<keyword evidence="1" id="KW-0862">Zinc</keyword>
<reference evidence="3" key="1">
    <citation type="submission" date="2021-01" db="EMBL/GenBank/DDBJ databases">
        <authorList>
            <consortium name="Genoscope - CEA"/>
            <person name="William W."/>
        </authorList>
    </citation>
    <scope>NUCLEOTIDE SEQUENCE</scope>
</reference>
<dbReference type="SMART" id="SM00356">
    <property type="entry name" value="ZnF_C3H1"/>
    <property type="match status" value="2"/>
</dbReference>
<dbReference type="PANTHER" id="PTHR12547">
    <property type="entry name" value="CCCH ZINC FINGER/TIS11-RELATED"/>
    <property type="match status" value="1"/>
</dbReference>
<sequence>MSSQCDTTPQKILQNYSTDHSQRYISPCSDGSDQDTENLIKQPTIRKKSFATPGDKYDQSDGKRQQLRTKFCRNFQEKGYCHYKDKCSFIHESHRIENLANRRTKPCRCFFSIGICQFGINCQYAHYEVIDKEELRDFVEKTFKEQKLMVPIHPNKLQPDTRNDLQRFQHLYKIFGRKLSFRRDDLLVNICRERNSIFLRLCQSEVQEFDDLLQ</sequence>
<dbReference type="AlphaFoldDB" id="A0A8S1KNM2"/>
<dbReference type="PANTHER" id="PTHR12547:SF18">
    <property type="entry name" value="PROTEIN TIS11"/>
    <property type="match status" value="1"/>
</dbReference>
<feature type="domain" description="C3H1-type" evidence="2">
    <location>
        <begin position="101"/>
        <end position="129"/>
    </location>
</feature>
<evidence type="ECO:0000256" key="1">
    <source>
        <dbReference type="PROSITE-ProRule" id="PRU00723"/>
    </source>
</evidence>
<evidence type="ECO:0000313" key="3">
    <source>
        <dbReference type="EMBL" id="CAD8054632.1"/>
    </source>
</evidence>
<dbReference type="EMBL" id="CAJJDN010000008">
    <property type="protein sequence ID" value="CAD8054632.1"/>
    <property type="molecule type" value="Genomic_DNA"/>
</dbReference>
<comment type="caution">
    <text evidence="3">The sequence shown here is derived from an EMBL/GenBank/DDBJ whole genome shotgun (WGS) entry which is preliminary data.</text>
</comment>
<keyword evidence="1" id="KW-0863">Zinc-finger</keyword>
<dbReference type="PROSITE" id="PS50103">
    <property type="entry name" value="ZF_C3H1"/>
    <property type="match status" value="2"/>
</dbReference>
<accession>A0A8S1KNM2</accession>
<evidence type="ECO:0000259" key="2">
    <source>
        <dbReference type="PROSITE" id="PS50103"/>
    </source>
</evidence>
<dbReference type="GO" id="GO:0008270">
    <property type="term" value="F:zinc ion binding"/>
    <property type="evidence" value="ECO:0007669"/>
    <property type="project" value="UniProtKB-KW"/>
</dbReference>
<proteinExistence type="predicted"/>
<feature type="zinc finger region" description="C3H1-type" evidence="1">
    <location>
        <begin position="101"/>
        <end position="129"/>
    </location>
</feature>
<feature type="zinc finger region" description="C3H1-type" evidence="1">
    <location>
        <begin position="66"/>
        <end position="94"/>
    </location>
</feature>
<keyword evidence="4" id="KW-1185">Reference proteome</keyword>
<gene>
    <name evidence="3" type="ORF">PSON_ATCC_30995.1.T0080393</name>
</gene>
<keyword evidence="1" id="KW-0479">Metal-binding</keyword>
<name>A0A8S1KNM2_9CILI</name>
<feature type="domain" description="C3H1-type" evidence="2">
    <location>
        <begin position="66"/>
        <end position="94"/>
    </location>
</feature>